<keyword evidence="1" id="KW-0812">Transmembrane</keyword>
<dbReference type="RefSeq" id="WP_189037086.1">
    <property type="nucleotide sequence ID" value="NZ_BMMP01000007.1"/>
</dbReference>
<evidence type="ECO:0000256" key="1">
    <source>
        <dbReference type="SAM" id="Phobius"/>
    </source>
</evidence>
<sequence>MVAALTFWAGRALRRRRLPRPLTGLGTISYSVCLLHPVPLAAAGAAWGSPRHGGPLMASGFLAVLLPLCVLTHRCIEASAQAWGRRLADRAGRPPSRG</sequence>
<dbReference type="Proteomes" id="UP000631535">
    <property type="component" value="Unassembled WGS sequence"/>
</dbReference>
<reference evidence="3" key="1">
    <citation type="journal article" date="2019" name="Int. J. Syst. Evol. Microbiol.">
        <title>The Global Catalogue of Microorganisms (GCM) 10K type strain sequencing project: providing services to taxonomists for standard genome sequencing and annotation.</title>
        <authorList>
            <consortium name="The Broad Institute Genomics Platform"/>
            <consortium name="The Broad Institute Genome Sequencing Center for Infectious Disease"/>
            <person name="Wu L."/>
            <person name="Ma J."/>
        </authorList>
    </citation>
    <scope>NUCLEOTIDE SEQUENCE [LARGE SCALE GENOMIC DNA]</scope>
    <source>
        <strain evidence="3">CGMCC 4.7178</strain>
    </source>
</reference>
<feature type="transmembrane region" description="Helical" evidence="1">
    <location>
        <begin position="56"/>
        <end position="76"/>
    </location>
</feature>
<evidence type="ECO:0008006" key="4">
    <source>
        <dbReference type="Google" id="ProtNLM"/>
    </source>
</evidence>
<accession>A0ABQ2M8L1</accession>
<keyword evidence="1" id="KW-0472">Membrane</keyword>
<comment type="caution">
    <text evidence="2">The sequence shown here is derived from an EMBL/GenBank/DDBJ whole genome shotgun (WGS) entry which is preliminary data.</text>
</comment>
<protein>
    <recommendedName>
        <fullName evidence="4">Acyltransferase 3 domain-containing protein</fullName>
    </recommendedName>
</protein>
<gene>
    <name evidence="2" type="ORF">GCM10012287_23780</name>
</gene>
<feature type="transmembrane region" description="Helical" evidence="1">
    <location>
        <begin position="21"/>
        <end position="44"/>
    </location>
</feature>
<name>A0ABQ2M8L1_9ACTN</name>
<keyword evidence="1" id="KW-1133">Transmembrane helix</keyword>
<keyword evidence="3" id="KW-1185">Reference proteome</keyword>
<dbReference type="EMBL" id="BMMP01000007">
    <property type="protein sequence ID" value="GGO48554.1"/>
    <property type="molecule type" value="Genomic_DNA"/>
</dbReference>
<evidence type="ECO:0000313" key="2">
    <source>
        <dbReference type="EMBL" id="GGO48554.1"/>
    </source>
</evidence>
<proteinExistence type="predicted"/>
<evidence type="ECO:0000313" key="3">
    <source>
        <dbReference type="Proteomes" id="UP000631535"/>
    </source>
</evidence>
<organism evidence="2 3">
    <name type="scientific">Streptomyces daqingensis</name>
    <dbReference type="NCBI Taxonomy" id="1472640"/>
    <lineage>
        <taxon>Bacteria</taxon>
        <taxon>Bacillati</taxon>
        <taxon>Actinomycetota</taxon>
        <taxon>Actinomycetes</taxon>
        <taxon>Kitasatosporales</taxon>
        <taxon>Streptomycetaceae</taxon>
        <taxon>Streptomyces</taxon>
    </lineage>
</organism>